<dbReference type="OrthoDB" id="2131401at2759"/>
<comment type="caution">
    <text evidence="2">The sequence shown here is derived from an EMBL/GenBank/DDBJ whole genome shotgun (WGS) entry which is preliminary data.</text>
</comment>
<accession>A0A409YXQ2</accession>
<dbReference type="AlphaFoldDB" id="A0A409YXQ2"/>
<gene>
    <name evidence="2" type="ORF">CVT24_002895</name>
</gene>
<keyword evidence="1" id="KW-0812">Transmembrane</keyword>
<feature type="transmembrane region" description="Helical" evidence="1">
    <location>
        <begin position="100"/>
        <end position="128"/>
    </location>
</feature>
<evidence type="ECO:0000256" key="1">
    <source>
        <dbReference type="SAM" id="Phobius"/>
    </source>
</evidence>
<name>A0A409YXQ2_9AGAR</name>
<keyword evidence="3" id="KW-1185">Reference proteome</keyword>
<dbReference type="EMBL" id="NHTK01000332">
    <property type="protein sequence ID" value="PPR07815.1"/>
    <property type="molecule type" value="Genomic_DNA"/>
</dbReference>
<proteinExistence type="predicted"/>
<evidence type="ECO:0000313" key="2">
    <source>
        <dbReference type="EMBL" id="PPR07815.1"/>
    </source>
</evidence>
<evidence type="ECO:0000313" key="3">
    <source>
        <dbReference type="Proteomes" id="UP000284842"/>
    </source>
</evidence>
<reference evidence="2 3" key="1">
    <citation type="journal article" date="2018" name="Evol. Lett.">
        <title>Horizontal gene cluster transfer increased hallucinogenic mushroom diversity.</title>
        <authorList>
            <person name="Reynolds H.T."/>
            <person name="Vijayakumar V."/>
            <person name="Gluck-Thaler E."/>
            <person name="Korotkin H.B."/>
            <person name="Matheny P.B."/>
            <person name="Slot J.C."/>
        </authorList>
    </citation>
    <scope>NUCLEOTIDE SEQUENCE [LARGE SCALE GENOMIC DNA]</scope>
    <source>
        <strain evidence="2 3">2629</strain>
    </source>
</reference>
<organism evidence="2 3">
    <name type="scientific">Panaeolus cyanescens</name>
    <dbReference type="NCBI Taxonomy" id="181874"/>
    <lineage>
        <taxon>Eukaryota</taxon>
        <taxon>Fungi</taxon>
        <taxon>Dikarya</taxon>
        <taxon>Basidiomycota</taxon>
        <taxon>Agaricomycotina</taxon>
        <taxon>Agaricomycetes</taxon>
        <taxon>Agaricomycetidae</taxon>
        <taxon>Agaricales</taxon>
        <taxon>Agaricineae</taxon>
        <taxon>Galeropsidaceae</taxon>
        <taxon>Panaeolus</taxon>
    </lineage>
</organism>
<dbReference type="InParanoid" id="A0A409YXQ2"/>
<dbReference type="STRING" id="181874.A0A409YXQ2"/>
<protein>
    <submittedName>
        <fullName evidence="2">Uncharacterized protein</fullName>
    </submittedName>
</protein>
<keyword evidence="1" id="KW-0472">Membrane</keyword>
<keyword evidence="1" id="KW-1133">Transmembrane helix</keyword>
<sequence>MSTTTPPWPSLYSPGLEVLHIQHNSPVQPGAFYLYNANVCGSYAFFNYAFPPSPKRGTANRLDRDTYQMANITQPGAFGRLAGRPPKIPKPNERRSRVTFALIVLVTFLVLSVIGAVIASAILGYIMAGVYKAASFNMST</sequence>
<dbReference type="Proteomes" id="UP000284842">
    <property type="component" value="Unassembled WGS sequence"/>
</dbReference>